<comment type="caution">
    <text evidence="9">The sequence shown here is derived from an EMBL/GenBank/DDBJ whole genome shotgun (WGS) entry which is preliminary data.</text>
</comment>
<feature type="transmembrane region" description="Helical" evidence="7">
    <location>
        <begin position="21"/>
        <end position="43"/>
    </location>
</feature>
<evidence type="ECO:0000256" key="2">
    <source>
        <dbReference type="ARBA" id="ARBA00008432"/>
    </source>
</evidence>
<feature type="transmembrane region" description="Helical" evidence="7">
    <location>
        <begin position="85"/>
        <end position="104"/>
    </location>
</feature>
<evidence type="ECO:0000256" key="3">
    <source>
        <dbReference type="ARBA" id="ARBA00022692"/>
    </source>
</evidence>
<organism evidence="9 10">
    <name type="scientific">Agromyces mariniharenae</name>
    <dbReference type="NCBI Taxonomy" id="2604423"/>
    <lineage>
        <taxon>Bacteria</taxon>
        <taxon>Bacillati</taxon>
        <taxon>Actinomycetota</taxon>
        <taxon>Actinomycetes</taxon>
        <taxon>Micrococcales</taxon>
        <taxon>Microbacteriaceae</taxon>
        <taxon>Agromyces</taxon>
    </lineage>
</organism>
<proteinExistence type="inferred from homology"/>
<dbReference type="Proteomes" id="UP000325243">
    <property type="component" value="Unassembled WGS sequence"/>
</dbReference>
<feature type="transmembrane region" description="Helical" evidence="7">
    <location>
        <begin position="250"/>
        <end position="271"/>
    </location>
</feature>
<evidence type="ECO:0000256" key="5">
    <source>
        <dbReference type="ARBA" id="ARBA00023063"/>
    </source>
</evidence>
<feature type="transmembrane region" description="Helical" evidence="7">
    <location>
        <begin position="170"/>
        <end position="194"/>
    </location>
</feature>
<reference evidence="9 10" key="1">
    <citation type="submission" date="2019-08" db="EMBL/GenBank/DDBJ databases">
        <authorList>
            <person name="Hu J."/>
        </authorList>
    </citation>
    <scope>NUCLEOTIDE SEQUENCE [LARGE SCALE GENOMIC DNA]</scope>
    <source>
        <strain evidence="9 10">NEAU-184</strain>
    </source>
</reference>
<dbReference type="InterPro" id="IPR044772">
    <property type="entry name" value="NO3_transporter"/>
</dbReference>
<name>A0A5S4V5K7_9MICO</name>
<dbReference type="RefSeq" id="WP_148732798.1">
    <property type="nucleotide sequence ID" value="NZ_VSSB01000001.1"/>
</dbReference>
<feature type="domain" description="Major facilitator superfamily (MFS) profile" evidence="8">
    <location>
        <begin position="20"/>
        <end position="402"/>
    </location>
</feature>
<keyword evidence="3 7" id="KW-0812">Transmembrane</keyword>
<evidence type="ECO:0000256" key="1">
    <source>
        <dbReference type="ARBA" id="ARBA00004651"/>
    </source>
</evidence>
<dbReference type="GO" id="GO:0042128">
    <property type="term" value="P:nitrate assimilation"/>
    <property type="evidence" value="ECO:0007669"/>
    <property type="project" value="UniProtKB-KW"/>
</dbReference>
<dbReference type="GO" id="GO:0015112">
    <property type="term" value="F:nitrate transmembrane transporter activity"/>
    <property type="evidence" value="ECO:0007669"/>
    <property type="project" value="InterPro"/>
</dbReference>
<evidence type="ECO:0000256" key="7">
    <source>
        <dbReference type="SAM" id="Phobius"/>
    </source>
</evidence>
<dbReference type="CDD" id="cd17341">
    <property type="entry name" value="MFS_NRT2_like"/>
    <property type="match status" value="1"/>
</dbReference>
<keyword evidence="4 7" id="KW-1133">Transmembrane helix</keyword>
<feature type="transmembrane region" description="Helical" evidence="7">
    <location>
        <begin position="283"/>
        <end position="304"/>
    </location>
</feature>
<evidence type="ECO:0000313" key="9">
    <source>
        <dbReference type="EMBL" id="TYL53329.1"/>
    </source>
</evidence>
<dbReference type="InterPro" id="IPR036259">
    <property type="entry name" value="MFS_trans_sf"/>
</dbReference>
<dbReference type="GO" id="GO:0005886">
    <property type="term" value="C:plasma membrane"/>
    <property type="evidence" value="ECO:0007669"/>
    <property type="project" value="UniProtKB-SubCell"/>
</dbReference>
<evidence type="ECO:0000259" key="8">
    <source>
        <dbReference type="PROSITE" id="PS50850"/>
    </source>
</evidence>
<dbReference type="AlphaFoldDB" id="A0A5S4V5K7"/>
<comment type="subcellular location">
    <subcellularLocation>
        <location evidence="1">Cell membrane</location>
        <topology evidence="1">Multi-pass membrane protein</topology>
    </subcellularLocation>
</comment>
<protein>
    <submittedName>
        <fullName evidence="9">NarK/NasA family nitrate transporter</fullName>
    </submittedName>
</protein>
<evidence type="ECO:0000313" key="10">
    <source>
        <dbReference type="Proteomes" id="UP000325243"/>
    </source>
</evidence>
<keyword evidence="10" id="KW-1185">Reference proteome</keyword>
<dbReference type="PANTHER" id="PTHR23515">
    <property type="entry name" value="HIGH-AFFINITY NITRATE TRANSPORTER 2.3"/>
    <property type="match status" value="1"/>
</dbReference>
<dbReference type="EMBL" id="VSSB01000001">
    <property type="protein sequence ID" value="TYL53329.1"/>
    <property type="molecule type" value="Genomic_DNA"/>
</dbReference>
<feature type="transmembrane region" description="Helical" evidence="7">
    <location>
        <begin position="310"/>
        <end position="334"/>
    </location>
</feature>
<feature type="transmembrane region" description="Helical" evidence="7">
    <location>
        <begin position="110"/>
        <end position="133"/>
    </location>
</feature>
<feature type="transmembrane region" description="Helical" evidence="7">
    <location>
        <begin position="346"/>
        <end position="364"/>
    </location>
</feature>
<feature type="transmembrane region" description="Helical" evidence="7">
    <location>
        <begin position="376"/>
        <end position="398"/>
    </location>
</feature>
<dbReference type="InterPro" id="IPR020846">
    <property type="entry name" value="MFS_dom"/>
</dbReference>
<sequence length="406" mass="42349">MTEPAAAPATTAELPGRGLNLGLALLAFAITFWAWNIIAPLAVQYADDLDLDPTQTSLLIATPVLVGSIGRIFTGALTDRFGGRIMFTILTGVSAVPVLLVMFAGEIGSYPLLLAFGFVLGIAGTTFAVGIPFVNAWYEPSRRGFATGLFGAGMGGTALSSFFTPRMVASFGYVATHVILAIALVIVAIVVWMLMRDSPRWAPNRDRVVPKLAAAGRLAVTWQMAFLYAVTFGGFVAFSTYLPTYLKEVYGFGLADAGARTAGFAIAAVVARPVGGWLSDKIGPARVLMISLAGAAVMAIIISLKPPPELLAGTTFVVMAVFLGLGTGAVFTWVAQRAPAERVGTVTGIVGAAGGLGGFFPPLVMGATYDAATHTYTIGLLLLCATALVALVFTVFLARRDRSRAA</sequence>
<feature type="transmembrane region" description="Helical" evidence="7">
    <location>
        <begin position="145"/>
        <end position="164"/>
    </location>
</feature>
<dbReference type="Gene3D" id="1.20.1250.20">
    <property type="entry name" value="MFS general substrate transporter like domains"/>
    <property type="match status" value="2"/>
</dbReference>
<feature type="transmembrane region" description="Helical" evidence="7">
    <location>
        <begin position="215"/>
        <end position="238"/>
    </location>
</feature>
<dbReference type="InterPro" id="IPR011701">
    <property type="entry name" value="MFS"/>
</dbReference>
<evidence type="ECO:0000256" key="4">
    <source>
        <dbReference type="ARBA" id="ARBA00022989"/>
    </source>
</evidence>
<gene>
    <name evidence="9" type="ORF">FYC51_06495</name>
</gene>
<keyword evidence="6 7" id="KW-0472">Membrane</keyword>
<feature type="transmembrane region" description="Helical" evidence="7">
    <location>
        <begin position="55"/>
        <end position="73"/>
    </location>
</feature>
<comment type="similarity">
    <text evidence="2">Belongs to the major facilitator superfamily. Nitrate/nitrite porter (TC 2.A.1.8) family.</text>
</comment>
<dbReference type="Pfam" id="PF07690">
    <property type="entry name" value="MFS_1"/>
    <property type="match status" value="1"/>
</dbReference>
<evidence type="ECO:0000256" key="6">
    <source>
        <dbReference type="ARBA" id="ARBA00023136"/>
    </source>
</evidence>
<dbReference type="PROSITE" id="PS50850">
    <property type="entry name" value="MFS"/>
    <property type="match status" value="1"/>
</dbReference>
<accession>A0A5S4V5K7</accession>
<dbReference type="SUPFAM" id="SSF103473">
    <property type="entry name" value="MFS general substrate transporter"/>
    <property type="match status" value="1"/>
</dbReference>
<keyword evidence="5" id="KW-0534">Nitrate assimilation</keyword>